<dbReference type="Proteomes" id="UP000594037">
    <property type="component" value="Segment"/>
</dbReference>
<sequence>MIKLESKLKDYSLLIPTSVKEITPEHYEAMLNSLILQDHYCVIALVHKIKLFSLASVVNAKNPPTVEVVPIIAKVCTPNEDIKERLKIGYRAVINRSSLEMGTHYNSAGNDITLTAVNSFIDDDKELRNDIITGDYFKEEGKAIIDSKNASPKCCFVEFKIVPINNVIGAYEIGGNKLHPFVEKNNESVN</sequence>
<name>A0A7M1RW39_9CAUD</name>
<dbReference type="RefSeq" id="YP_010110793.1">
    <property type="nucleotide sequence ID" value="NC_055874.1"/>
</dbReference>
<evidence type="ECO:0000313" key="2">
    <source>
        <dbReference type="Proteomes" id="UP000594037"/>
    </source>
</evidence>
<proteinExistence type="predicted"/>
<evidence type="ECO:0000313" key="1">
    <source>
        <dbReference type="EMBL" id="QOR58635.1"/>
    </source>
</evidence>
<accession>A0A7M1RW39</accession>
<protein>
    <submittedName>
        <fullName evidence="1">Uncharacterized protein</fullName>
    </submittedName>
</protein>
<organism evidence="1 2">
    <name type="scientific">uncultured phage cr3_1</name>
    <dbReference type="NCBI Taxonomy" id="2772065"/>
    <lineage>
        <taxon>Viruses</taxon>
        <taxon>Duplodnaviria</taxon>
        <taxon>Heunggongvirae</taxon>
        <taxon>Uroviricota</taxon>
        <taxon>Caudoviricetes</taxon>
        <taxon>Crassvirales</taxon>
        <taxon>Intestiviridae</taxon>
        <taxon>Crudevirinae</taxon>
        <taxon>Diorhovirus</taxon>
        <taxon>Diorhovirus intestinalis</taxon>
    </lineage>
</organism>
<dbReference type="EMBL" id="MT774381">
    <property type="protein sequence ID" value="QOR58635.1"/>
    <property type="molecule type" value="Genomic_DNA"/>
</dbReference>
<dbReference type="GeneID" id="65129113"/>
<reference evidence="1 2" key="1">
    <citation type="submission" date="2020-07" db="EMBL/GenBank/DDBJ databases">
        <title>Taxonomic proposal: Crassvirales, a new order of highly abundant and diverse bacterial viruses.</title>
        <authorList>
            <person name="Shkoporov A.N."/>
            <person name="Stockdale S.R."/>
            <person name="Guerin E."/>
            <person name="Ross R.P."/>
            <person name="Hill C."/>
        </authorList>
    </citation>
    <scope>NUCLEOTIDE SEQUENCE [LARGE SCALE GENOMIC DNA]</scope>
</reference>
<keyword evidence="2" id="KW-1185">Reference proteome</keyword>
<dbReference type="KEGG" id="vg:65129113"/>